<dbReference type="EMBL" id="FOYD01000001">
    <property type="protein sequence ID" value="SFQ62631.1"/>
    <property type="molecule type" value="Genomic_DNA"/>
</dbReference>
<dbReference type="GO" id="GO:0005829">
    <property type="term" value="C:cytosol"/>
    <property type="evidence" value="ECO:0007669"/>
    <property type="project" value="TreeGrafter"/>
</dbReference>
<comment type="function">
    <text evidence="8">Acts on ADP-mannose and ADP-glucose as well as ADP-ribose. Prevents glycogen biosynthesis. The reaction catalyzed by this enzyme is a limiting step of the gluconeogenic process.</text>
</comment>
<dbReference type="Proteomes" id="UP000242815">
    <property type="component" value="Unassembled WGS sequence"/>
</dbReference>
<dbReference type="GO" id="GO:0047631">
    <property type="term" value="F:ADP-ribose diphosphatase activity"/>
    <property type="evidence" value="ECO:0007669"/>
    <property type="project" value="UniProtKB-EC"/>
</dbReference>
<gene>
    <name evidence="16" type="ORF">SAMN05216578_101494</name>
</gene>
<evidence type="ECO:0000256" key="4">
    <source>
        <dbReference type="ARBA" id="ARBA00013297"/>
    </source>
</evidence>
<keyword evidence="6" id="KW-0378">Hydrolase</keyword>
<evidence type="ECO:0000259" key="15">
    <source>
        <dbReference type="PROSITE" id="PS51462"/>
    </source>
</evidence>
<comment type="catalytic activity">
    <reaction evidence="12">
        <text>ADP-D-ribose + H2O = D-ribose 5-phosphate + AMP + 2 H(+)</text>
        <dbReference type="Rhea" id="RHEA:10412"/>
        <dbReference type="ChEBI" id="CHEBI:15377"/>
        <dbReference type="ChEBI" id="CHEBI:15378"/>
        <dbReference type="ChEBI" id="CHEBI:57967"/>
        <dbReference type="ChEBI" id="CHEBI:78346"/>
        <dbReference type="ChEBI" id="CHEBI:456215"/>
        <dbReference type="EC" id="3.6.1.13"/>
    </reaction>
</comment>
<dbReference type="InterPro" id="IPR015797">
    <property type="entry name" value="NUDIX_hydrolase-like_dom_sf"/>
</dbReference>
<reference evidence="16 17" key="1">
    <citation type="submission" date="2016-10" db="EMBL/GenBank/DDBJ databases">
        <authorList>
            <person name="de Groot N.N."/>
        </authorList>
    </citation>
    <scope>NUCLEOTIDE SEQUENCE [LARGE SCALE GENOMIC DNA]</scope>
    <source>
        <strain evidence="16 17">JCM 18415</strain>
    </source>
</reference>
<dbReference type="InterPro" id="IPR004385">
    <property type="entry name" value="NDP_pyrophosphatase"/>
</dbReference>
<evidence type="ECO:0000256" key="1">
    <source>
        <dbReference type="ARBA" id="ARBA00001946"/>
    </source>
</evidence>
<proteinExistence type="inferred from homology"/>
<dbReference type="NCBIfam" id="TIGR00052">
    <property type="entry name" value="nudix-type nucleoside diphosphatase, YffH/AdpP family"/>
    <property type="match status" value="1"/>
</dbReference>
<dbReference type="PANTHER" id="PTHR11839">
    <property type="entry name" value="UDP/ADP-SUGAR PYROPHOSPHATASE"/>
    <property type="match status" value="1"/>
</dbReference>
<sequence length="205" mass="22912">MSDFSQQDVQILRREPGFCGFYQVDVLTLRHRLFAGGWGPELRRELFVRRDAVCVLPYDPWEDAVVLVEQMRVGALDKRASPWMLELVAGLFDEGESAEEVARREAQEEAGLELRELIPITRYFPSPGGSNEHVHLFCALVDSRGVGGIHGLAEEGEDIRVQVLSLAEARQALSDGRLDNAASIIALQWLLLNGQHVREQAGPRP</sequence>
<dbReference type="CDD" id="cd24155">
    <property type="entry name" value="NUDIX_ADPRase"/>
    <property type="match status" value="1"/>
</dbReference>
<organism evidence="16 17">
    <name type="scientific">Halopseudomonas formosensis</name>
    <dbReference type="NCBI Taxonomy" id="1002526"/>
    <lineage>
        <taxon>Bacteria</taxon>
        <taxon>Pseudomonadati</taxon>
        <taxon>Pseudomonadota</taxon>
        <taxon>Gammaproteobacteria</taxon>
        <taxon>Pseudomonadales</taxon>
        <taxon>Pseudomonadaceae</taxon>
        <taxon>Halopseudomonas</taxon>
    </lineage>
</organism>
<evidence type="ECO:0000256" key="3">
    <source>
        <dbReference type="ARBA" id="ARBA00012453"/>
    </source>
</evidence>
<evidence type="ECO:0000256" key="10">
    <source>
        <dbReference type="ARBA" id="ARBA00030308"/>
    </source>
</evidence>
<evidence type="ECO:0000313" key="17">
    <source>
        <dbReference type="Proteomes" id="UP000242815"/>
    </source>
</evidence>
<evidence type="ECO:0000256" key="9">
    <source>
        <dbReference type="ARBA" id="ARBA00030162"/>
    </source>
</evidence>
<protein>
    <recommendedName>
        <fullName evidence="4">ADP-ribose pyrophosphatase</fullName>
        <ecNumber evidence="3">3.6.1.13</ecNumber>
    </recommendedName>
    <alternativeName>
        <fullName evidence="9">ADP-ribose diphosphatase</fullName>
    </alternativeName>
    <alternativeName>
        <fullName evidence="11">ADP-ribose phosphohydrolase</fullName>
    </alternativeName>
    <alternativeName>
        <fullName evidence="10">Adenosine diphosphoribose pyrophosphatase</fullName>
    </alternativeName>
</protein>
<dbReference type="OrthoDB" id="5292471at2"/>
<dbReference type="STRING" id="1002526.SAMN05216578_101494"/>
<comment type="cofactor">
    <cofactor evidence="1 13">
        <name>Mg(2+)</name>
        <dbReference type="ChEBI" id="CHEBI:18420"/>
    </cofactor>
</comment>
<evidence type="ECO:0000256" key="12">
    <source>
        <dbReference type="ARBA" id="ARBA00049546"/>
    </source>
</evidence>
<dbReference type="GO" id="GO:0019693">
    <property type="term" value="P:ribose phosphate metabolic process"/>
    <property type="evidence" value="ECO:0007669"/>
    <property type="project" value="TreeGrafter"/>
</dbReference>
<keyword evidence="5 13" id="KW-0479">Metal-binding</keyword>
<dbReference type="Gene3D" id="3.90.79.10">
    <property type="entry name" value="Nucleoside Triphosphate Pyrophosphohydrolase"/>
    <property type="match status" value="1"/>
</dbReference>
<feature type="binding site" evidence="13">
    <location>
        <position position="157"/>
    </location>
    <ligand>
        <name>Mg(2+)</name>
        <dbReference type="ChEBI" id="CHEBI:18420"/>
        <label>1</label>
    </ligand>
</feature>
<evidence type="ECO:0000256" key="5">
    <source>
        <dbReference type="ARBA" id="ARBA00022723"/>
    </source>
</evidence>
<dbReference type="AlphaFoldDB" id="A0A1I6A1N3"/>
<dbReference type="SUPFAM" id="SSF55811">
    <property type="entry name" value="Nudix"/>
    <property type="match status" value="1"/>
</dbReference>
<dbReference type="Pfam" id="PF00293">
    <property type="entry name" value="NUDIX"/>
    <property type="match status" value="1"/>
</dbReference>
<keyword evidence="7 13" id="KW-0460">Magnesium</keyword>
<feature type="binding site" evidence="13">
    <location>
        <position position="109"/>
    </location>
    <ligand>
        <name>Mg(2+)</name>
        <dbReference type="ChEBI" id="CHEBI:18420"/>
        <label>1</label>
    </ligand>
</feature>
<evidence type="ECO:0000256" key="13">
    <source>
        <dbReference type="PIRSR" id="PIRSR604385-2"/>
    </source>
</evidence>
<name>A0A1I6A1N3_9GAMM</name>
<comment type="similarity">
    <text evidence="2">Belongs to the Nudix hydrolase family. NudF subfamily.</text>
</comment>
<dbReference type="InterPro" id="IPR000086">
    <property type="entry name" value="NUDIX_hydrolase_dom"/>
</dbReference>
<feature type="domain" description="Nudix hydrolase" evidence="15">
    <location>
        <begin position="48"/>
        <end position="191"/>
    </location>
</feature>
<accession>A0A1I6A1N3</accession>
<evidence type="ECO:0000256" key="6">
    <source>
        <dbReference type="ARBA" id="ARBA00022801"/>
    </source>
</evidence>
<evidence type="ECO:0000256" key="7">
    <source>
        <dbReference type="ARBA" id="ARBA00022842"/>
    </source>
</evidence>
<dbReference type="PROSITE" id="PS51462">
    <property type="entry name" value="NUDIX"/>
    <property type="match status" value="1"/>
</dbReference>
<evidence type="ECO:0000256" key="2">
    <source>
        <dbReference type="ARBA" id="ARBA00007482"/>
    </source>
</evidence>
<dbReference type="GO" id="GO:0019144">
    <property type="term" value="F:ADP-sugar diphosphatase activity"/>
    <property type="evidence" value="ECO:0007669"/>
    <property type="project" value="TreeGrafter"/>
</dbReference>
<dbReference type="PROSITE" id="PS00893">
    <property type="entry name" value="NUDIX_BOX"/>
    <property type="match status" value="1"/>
</dbReference>
<dbReference type="GO" id="GO:0046872">
    <property type="term" value="F:metal ion binding"/>
    <property type="evidence" value="ECO:0007669"/>
    <property type="project" value="UniProtKB-KW"/>
</dbReference>
<dbReference type="RefSeq" id="WP_090536603.1">
    <property type="nucleotide sequence ID" value="NZ_FOYD01000001.1"/>
</dbReference>
<evidence type="ECO:0000256" key="8">
    <source>
        <dbReference type="ARBA" id="ARBA00025164"/>
    </source>
</evidence>
<evidence type="ECO:0000256" key="14">
    <source>
        <dbReference type="PIRSR" id="PIRSR604385-3"/>
    </source>
</evidence>
<dbReference type="PANTHER" id="PTHR11839:SF5">
    <property type="entry name" value="ADP-RIBOSE PYROPHOSPHATASE"/>
    <property type="match status" value="1"/>
</dbReference>
<feature type="binding site" evidence="13">
    <location>
        <position position="89"/>
    </location>
    <ligand>
        <name>Mg(2+)</name>
        <dbReference type="ChEBI" id="CHEBI:18420"/>
        <label>1</label>
    </ligand>
</feature>
<feature type="short sequence motif" description="Nudix box" evidence="14">
    <location>
        <begin position="90"/>
        <end position="112"/>
    </location>
</feature>
<evidence type="ECO:0000256" key="11">
    <source>
        <dbReference type="ARBA" id="ARBA00033056"/>
    </source>
</evidence>
<dbReference type="EC" id="3.6.1.13" evidence="3"/>
<dbReference type="GO" id="GO:0006753">
    <property type="term" value="P:nucleoside phosphate metabolic process"/>
    <property type="evidence" value="ECO:0007669"/>
    <property type="project" value="TreeGrafter"/>
</dbReference>
<feature type="binding site" evidence="13">
    <location>
        <position position="105"/>
    </location>
    <ligand>
        <name>Mg(2+)</name>
        <dbReference type="ChEBI" id="CHEBI:18420"/>
        <label>1</label>
    </ligand>
</feature>
<evidence type="ECO:0000313" key="16">
    <source>
        <dbReference type="EMBL" id="SFQ62631.1"/>
    </source>
</evidence>
<dbReference type="InterPro" id="IPR020084">
    <property type="entry name" value="NUDIX_hydrolase_CS"/>
</dbReference>